<dbReference type="Pfam" id="PF00625">
    <property type="entry name" value="Guanylate_kin"/>
    <property type="match status" value="1"/>
</dbReference>
<dbReference type="AlphaFoldDB" id="A0AAV5VLJ9"/>
<dbReference type="SMART" id="SM00072">
    <property type="entry name" value="GuKc"/>
    <property type="match status" value="1"/>
</dbReference>
<protein>
    <recommendedName>
        <fullName evidence="1">Guanylate kinase-like domain-containing protein</fullName>
    </recommendedName>
</protein>
<dbReference type="SUPFAM" id="SSF52540">
    <property type="entry name" value="P-loop containing nucleoside triphosphate hydrolases"/>
    <property type="match status" value="1"/>
</dbReference>
<dbReference type="InterPro" id="IPR050716">
    <property type="entry name" value="MAGUK"/>
</dbReference>
<dbReference type="Proteomes" id="UP001432322">
    <property type="component" value="Unassembled WGS sequence"/>
</dbReference>
<evidence type="ECO:0000313" key="3">
    <source>
        <dbReference type="Proteomes" id="UP001432322"/>
    </source>
</evidence>
<name>A0AAV5VLJ9_9BILA</name>
<keyword evidence="3" id="KW-1185">Reference proteome</keyword>
<dbReference type="EMBL" id="BTSY01000003">
    <property type="protein sequence ID" value="GMT20587.1"/>
    <property type="molecule type" value="Genomic_DNA"/>
</dbReference>
<proteinExistence type="predicted"/>
<evidence type="ECO:0000313" key="2">
    <source>
        <dbReference type="EMBL" id="GMT20587.1"/>
    </source>
</evidence>
<dbReference type="InterPro" id="IPR008144">
    <property type="entry name" value="Guanylate_kin-like_dom"/>
</dbReference>
<accession>A0AAV5VLJ9</accession>
<dbReference type="PANTHER" id="PTHR23122">
    <property type="entry name" value="MEMBRANE-ASSOCIATED GUANYLATE KINASE MAGUK"/>
    <property type="match status" value="1"/>
</dbReference>
<organism evidence="2 3">
    <name type="scientific">Pristionchus fissidentatus</name>
    <dbReference type="NCBI Taxonomy" id="1538716"/>
    <lineage>
        <taxon>Eukaryota</taxon>
        <taxon>Metazoa</taxon>
        <taxon>Ecdysozoa</taxon>
        <taxon>Nematoda</taxon>
        <taxon>Chromadorea</taxon>
        <taxon>Rhabditida</taxon>
        <taxon>Rhabditina</taxon>
        <taxon>Diplogasteromorpha</taxon>
        <taxon>Diplogasteroidea</taxon>
        <taxon>Neodiplogasteridae</taxon>
        <taxon>Pristionchus</taxon>
    </lineage>
</organism>
<dbReference type="InterPro" id="IPR027417">
    <property type="entry name" value="P-loop_NTPase"/>
</dbReference>
<dbReference type="Gene3D" id="3.40.50.300">
    <property type="entry name" value="P-loop containing nucleotide triphosphate hydrolases"/>
    <property type="match status" value="1"/>
</dbReference>
<feature type="non-terminal residue" evidence="2">
    <location>
        <position position="1"/>
    </location>
</feature>
<dbReference type="InterPro" id="IPR008145">
    <property type="entry name" value="GK/Ca_channel_bsu"/>
</dbReference>
<sequence length="235" mass="27876">CEFKFRFFHSMAYFLKRLYTYFFKASVEKSDSQEKDSPPRPICIRGALKGVIERALIKKHSELFEVGKETTSCSERKDDYYYHFSPEFAMLDAIRYRQFIDYYTEDGDLYGLRRNTVRKIMEQGRHCILHIKYARSLLRLKLDVEPIVIYVHSAPEQIIEWRAIRGKSASFENAVHSLFENEEWERKSFEHAITHEIVAGKSFNDVVQKVIDICIESRHRPETRKRENTVSISSE</sequence>
<feature type="domain" description="Guanylate kinase-like" evidence="1">
    <location>
        <begin position="39"/>
        <end position="215"/>
    </location>
</feature>
<gene>
    <name evidence="2" type="ORF">PFISCL1PPCAC_11884</name>
</gene>
<comment type="caution">
    <text evidence="2">The sequence shown here is derived from an EMBL/GenBank/DDBJ whole genome shotgun (WGS) entry which is preliminary data.</text>
</comment>
<reference evidence="2" key="1">
    <citation type="submission" date="2023-10" db="EMBL/GenBank/DDBJ databases">
        <title>Genome assembly of Pristionchus species.</title>
        <authorList>
            <person name="Yoshida K."/>
            <person name="Sommer R.J."/>
        </authorList>
    </citation>
    <scope>NUCLEOTIDE SEQUENCE</scope>
    <source>
        <strain evidence="2">RS5133</strain>
    </source>
</reference>
<dbReference type="PROSITE" id="PS50052">
    <property type="entry name" value="GUANYLATE_KINASE_2"/>
    <property type="match status" value="1"/>
</dbReference>
<evidence type="ECO:0000259" key="1">
    <source>
        <dbReference type="PROSITE" id="PS50052"/>
    </source>
</evidence>